<dbReference type="SUPFAM" id="SSF51197">
    <property type="entry name" value="Clavaminate synthase-like"/>
    <property type="match status" value="1"/>
</dbReference>
<evidence type="ECO:0008006" key="3">
    <source>
        <dbReference type="Google" id="ProtNLM"/>
    </source>
</evidence>
<reference evidence="1 2" key="1">
    <citation type="journal article" date="2011" name="Stand. Genomic Sci.">
        <title>Complete genome sequence of the gliding, heparinolytic Pedobacter saltans type strain (113).</title>
        <authorList>
            <person name="Liolios K."/>
            <person name="Sikorski J."/>
            <person name="Lu M."/>
            <person name="Nolan M."/>
            <person name="Lapidus A."/>
            <person name="Lucas S."/>
            <person name="Hammon N."/>
            <person name="Deshpande S."/>
            <person name="Cheng J.F."/>
            <person name="Tapia R."/>
            <person name="Han C."/>
            <person name="Goodwin L."/>
            <person name="Pitluck S."/>
            <person name="Huntemann M."/>
            <person name="Ivanova N."/>
            <person name="Pagani I."/>
            <person name="Mavromatis K."/>
            <person name="Ovchinikova G."/>
            <person name="Pati A."/>
            <person name="Chen A."/>
            <person name="Palaniappan K."/>
            <person name="Land M."/>
            <person name="Hauser L."/>
            <person name="Brambilla E.M."/>
            <person name="Kotsyurbenko O."/>
            <person name="Rohde M."/>
            <person name="Tindall B.J."/>
            <person name="Abt B."/>
            <person name="Goker M."/>
            <person name="Detter J.C."/>
            <person name="Woyke T."/>
            <person name="Bristow J."/>
            <person name="Eisen J.A."/>
            <person name="Markowitz V."/>
            <person name="Hugenholtz P."/>
            <person name="Klenk H.P."/>
            <person name="Kyrpides N.C."/>
        </authorList>
    </citation>
    <scope>NUCLEOTIDE SEQUENCE [LARGE SCALE GENOMIC DNA]</scope>
    <source>
        <strain evidence="2">ATCC 51119 / DSM 12145 / JCM 21818 / LMG 10337 / NBRC 100064 / NCIMB 13643</strain>
    </source>
</reference>
<dbReference type="KEGG" id="psn:Pedsa_0997"/>
<dbReference type="InterPro" id="IPR004375">
    <property type="entry name" value="NanQ/TabA/YiaL"/>
</dbReference>
<dbReference type="PANTHER" id="PTHR34986">
    <property type="entry name" value="EVOLVED BETA-GALACTOSIDASE SUBUNIT BETA"/>
    <property type="match status" value="1"/>
</dbReference>
<protein>
    <recommendedName>
        <fullName evidence="3">YhcH/YjgK/YiaL family protein</fullName>
    </recommendedName>
</protein>
<sequence length="197" mass="23260">MKKYTLIFGALIALSIVSCKSVKNIDTPNFKIANNTIVSKFKPHVDPSIDMKVLKEQYKKHPERWQAAYKFLAETNFETLPYGRYDLSPDVYVNYTKGKTKDLKDCKYERHEQWIDLQYMFEGEEYMGSNRNWEKLRVIQPYNEKKDVALYEYDAKPLSLATSKNYFIFFPTEAHIPTVKVGEIKETRKVVVKIKYN</sequence>
<dbReference type="Proteomes" id="UP000000310">
    <property type="component" value="Chromosome"/>
</dbReference>
<accession>F0SAX3</accession>
<evidence type="ECO:0000313" key="2">
    <source>
        <dbReference type="Proteomes" id="UP000000310"/>
    </source>
</evidence>
<dbReference type="PROSITE" id="PS51257">
    <property type="entry name" value="PROKAR_LIPOPROTEIN"/>
    <property type="match status" value="1"/>
</dbReference>
<dbReference type="STRING" id="762903.Pedsa_0997"/>
<dbReference type="eggNOG" id="COG2731">
    <property type="taxonomic scope" value="Bacteria"/>
</dbReference>
<gene>
    <name evidence="1" type="ordered locus">Pedsa_0997</name>
</gene>
<dbReference type="OrthoDB" id="9792756at2"/>
<dbReference type="InterPro" id="IPR037012">
    <property type="entry name" value="NanQ/TabA/YiaL_sf"/>
</dbReference>
<dbReference type="EMBL" id="CP002545">
    <property type="protein sequence ID" value="ADY51568.1"/>
    <property type="molecule type" value="Genomic_DNA"/>
</dbReference>
<evidence type="ECO:0000313" key="1">
    <source>
        <dbReference type="EMBL" id="ADY51568.1"/>
    </source>
</evidence>
<keyword evidence="2" id="KW-1185">Reference proteome</keyword>
<name>F0SAX3_PSESL</name>
<dbReference type="NCBIfam" id="TIGR00022">
    <property type="entry name" value="YhcH/YjgK/YiaL family protein"/>
    <property type="match status" value="1"/>
</dbReference>
<organism evidence="1 2">
    <name type="scientific">Pseudopedobacter saltans (strain ATCC 51119 / DSM 12145 / JCM 21818 / CCUG 39354 / LMG 10337 / NBRC 100064 / NCIMB 13643)</name>
    <name type="common">Pedobacter saltans</name>
    <dbReference type="NCBI Taxonomy" id="762903"/>
    <lineage>
        <taxon>Bacteria</taxon>
        <taxon>Pseudomonadati</taxon>
        <taxon>Bacteroidota</taxon>
        <taxon>Sphingobacteriia</taxon>
        <taxon>Sphingobacteriales</taxon>
        <taxon>Sphingobacteriaceae</taxon>
        <taxon>Pseudopedobacter</taxon>
    </lineage>
</organism>
<proteinExistence type="predicted"/>
<dbReference type="Gene3D" id="2.60.120.370">
    <property type="entry name" value="YhcH/YjgK/YiaL"/>
    <property type="match status" value="1"/>
</dbReference>
<dbReference type="HOGENOM" id="CLU_107139_0_1_10"/>
<dbReference type="RefSeq" id="WP_013632068.1">
    <property type="nucleotide sequence ID" value="NC_015177.1"/>
</dbReference>
<dbReference type="AlphaFoldDB" id="F0SAX3"/>
<dbReference type="PANTHER" id="PTHR34986:SF1">
    <property type="entry name" value="PROTEIN YIAL"/>
    <property type="match status" value="1"/>
</dbReference>
<reference evidence="2" key="2">
    <citation type="submission" date="2011-02" db="EMBL/GenBank/DDBJ databases">
        <title>The complete genome of Pedobacter saltans DSM 12145.</title>
        <authorList>
            <consortium name="US DOE Joint Genome Institute (JGI-PGF)"/>
            <person name="Lucas S."/>
            <person name="Copeland A."/>
            <person name="Lapidus A."/>
            <person name="Bruce D."/>
            <person name="Goodwin L."/>
            <person name="Pitluck S."/>
            <person name="Kyrpides N."/>
            <person name="Mavromatis K."/>
            <person name="Pagani I."/>
            <person name="Ivanova N."/>
            <person name="Ovchinnikova G."/>
            <person name="Lu M."/>
            <person name="Detter J.C."/>
            <person name="Han C."/>
            <person name="Land M."/>
            <person name="Hauser L."/>
            <person name="Markowitz V."/>
            <person name="Cheng J.-F."/>
            <person name="Hugenholtz P."/>
            <person name="Woyke T."/>
            <person name="Wu D."/>
            <person name="Tindall B."/>
            <person name="Pomrenke H.G."/>
            <person name="Brambilla E."/>
            <person name="Klenk H.-P."/>
            <person name="Eisen J.A."/>
        </authorList>
    </citation>
    <scope>NUCLEOTIDE SEQUENCE [LARGE SCALE GENOMIC DNA]</scope>
    <source>
        <strain evidence="2">ATCC 51119 / DSM 12145 / JCM 21818 / LMG 10337 / NBRC 100064 / NCIMB 13643</strain>
    </source>
</reference>
<dbReference type="GO" id="GO:0005829">
    <property type="term" value="C:cytosol"/>
    <property type="evidence" value="ECO:0007669"/>
    <property type="project" value="TreeGrafter"/>
</dbReference>
<dbReference type="Pfam" id="PF04074">
    <property type="entry name" value="DUF386"/>
    <property type="match status" value="1"/>
</dbReference>